<dbReference type="InterPro" id="IPR032710">
    <property type="entry name" value="NTF2-like_dom_sf"/>
</dbReference>
<keyword evidence="4" id="KW-1185">Reference proteome</keyword>
<reference evidence="3" key="1">
    <citation type="submission" date="2022-10" db="EMBL/GenBank/DDBJ databases">
        <authorList>
            <person name="Yu W.X."/>
        </authorList>
    </citation>
    <scope>NUCLEOTIDE SEQUENCE</scope>
    <source>
        <strain evidence="3">D04</strain>
    </source>
</reference>
<comment type="caution">
    <text evidence="3">The sequence shown here is derived from an EMBL/GenBank/DDBJ whole genome shotgun (WGS) entry which is preliminary data.</text>
</comment>
<dbReference type="Proteomes" id="UP001207408">
    <property type="component" value="Unassembled WGS sequence"/>
</dbReference>
<dbReference type="EMBL" id="JAPDPI010000054">
    <property type="protein sequence ID" value="MCW3807665.1"/>
    <property type="molecule type" value="Genomic_DNA"/>
</dbReference>
<feature type="chain" id="PRO_5042291809" evidence="1">
    <location>
        <begin position="24"/>
        <end position="145"/>
    </location>
</feature>
<dbReference type="RefSeq" id="WP_301202110.1">
    <property type="nucleotide sequence ID" value="NZ_JAPDPI010000054.1"/>
</dbReference>
<protein>
    <submittedName>
        <fullName evidence="3">Nuclear transport factor 2 family protein</fullName>
    </submittedName>
</protein>
<evidence type="ECO:0000313" key="4">
    <source>
        <dbReference type="Proteomes" id="UP001207408"/>
    </source>
</evidence>
<organism evidence="3 4">
    <name type="scientific">Plebeiibacterium marinum</name>
    <dbReference type="NCBI Taxonomy" id="2992111"/>
    <lineage>
        <taxon>Bacteria</taxon>
        <taxon>Pseudomonadati</taxon>
        <taxon>Bacteroidota</taxon>
        <taxon>Bacteroidia</taxon>
        <taxon>Marinilabiliales</taxon>
        <taxon>Marinilabiliaceae</taxon>
        <taxon>Plebeiibacterium</taxon>
    </lineage>
</organism>
<dbReference type="Gene3D" id="3.10.450.50">
    <property type="match status" value="1"/>
</dbReference>
<evidence type="ECO:0000313" key="3">
    <source>
        <dbReference type="EMBL" id="MCW3807665.1"/>
    </source>
</evidence>
<feature type="domain" description="SnoaL-like" evidence="2">
    <location>
        <begin position="30"/>
        <end position="140"/>
    </location>
</feature>
<evidence type="ECO:0000256" key="1">
    <source>
        <dbReference type="SAM" id="SignalP"/>
    </source>
</evidence>
<dbReference type="InterPro" id="IPR037401">
    <property type="entry name" value="SnoaL-like"/>
</dbReference>
<dbReference type="PROSITE" id="PS51257">
    <property type="entry name" value="PROKAR_LIPOPROTEIN"/>
    <property type="match status" value="1"/>
</dbReference>
<dbReference type="SUPFAM" id="SSF54427">
    <property type="entry name" value="NTF2-like"/>
    <property type="match status" value="1"/>
</dbReference>
<accession>A0AAE3SL97</accession>
<gene>
    <name evidence="3" type="ORF">OM074_18705</name>
</gene>
<proteinExistence type="predicted"/>
<sequence length="145" mass="16542">MTVKIFLVIIMVVLLGACNSEPATDSPEKVKEVLVGYFKGIENTDFEKMFNVTTNDFVLFENGQVWNNDSLINYIKSVKNMKAVFAFDDFKITMGNSIANMSYVNRGSFVIDDTLTQEIIWIESATFVKQEGVWKMDFLHSTIKK</sequence>
<name>A0AAE3SL97_9BACT</name>
<feature type="signal peptide" evidence="1">
    <location>
        <begin position="1"/>
        <end position="23"/>
    </location>
</feature>
<dbReference type="AlphaFoldDB" id="A0AAE3SL97"/>
<dbReference type="Pfam" id="PF13474">
    <property type="entry name" value="SnoaL_3"/>
    <property type="match status" value="1"/>
</dbReference>
<keyword evidence="1" id="KW-0732">Signal</keyword>
<evidence type="ECO:0000259" key="2">
    <source>
        <dbReference type="Pfam" id="PF13474"/>
    </source>
</evidence>